<dbReference type="GO" id="GO:0016042">
    <property type="term" value="P:lipid catabolic process"/>
    <property type="evidence" value="ECO:0007669"/>
    <property type="project" value="UniProtKB-KW"/>
</dbReference>
<evidence type="ECO:0000256" key="9">
    <source>
        <dbReference type="RuleBase" id="RU361133"/>
    </source>
</evidence>
<feature type="domain" description="PI-PLC Y-box" evidence="11">
    <location>
        <begin position="378"/>
        <end position="464"/>
    </location>
</feature>
<accession>A0AAX6I0K8</accession>
<keyword evidence="5 9" id="KW-0378">Hydrolase</keyword>
<name>A0AAX6I0K8_IRIPA</name>
<evidence type="ECO:0000256" key="5">
    <source>
        <dbReference type="ARBA" id="ARBA00022801"/>
    </source>
</evidence>
<evidence type="ECO:0000313" key="12">
    <source>
        <dbReference type="EMBL" id="KAJ6846511.1"/>
    </source>
</evidence>
<keyword evidence="8" id="KW-0807">Transducer</keyword>
<dbReference type="InterPro" id="IPR017946">
    <property type="entry name" value="PLC-like_Pdiesterase_TIM-brl"/>
</dbReference>
<keyword evidence="13" id="KW-1185">Reference proteome</keyword>
<dbReference type="SMART" id="SM00149">
    <property type="entry name" value="PLCYc"/>
    <property type="match status" value="1"/>
</dbReference>
<evidence type="ECO:0000259" key="11">
    <source>
        <dbReference type="PROSITE" id="PS50008"/>
    </source>
</evidence>
<dbReference type="PRINTS" id="PR00390">
    <property type="entry name" value="PHPHLIPASEC"/>
</dbReference>
<evidence type="ECO:0000256" key="2">
    <source>
        <dbReference type="ARBA" id="ARBA00004202"/>
    </source>
</evidence>
<dbReference type="Gene3D" id="3.20.20.190">
    <property type="entry name" value="Phosphatidylinositol (PI) phosphodiesterase"/>
    <property type="match status" value="1"/>
</dbReference>
<dbReference type="InterPro" id="IPR011992">
    <property type="entry name" value="EF-hand-dom_pair"/>
</dbReference>
<comment type="catalytic activity">
    <reaction evidence="1 9">
        <text>a 1,2-diacyl-sn-glycero-3-phospho-(1D-myo-inositol-4,5-bisphosphate) + H2O = 1D-myo-inositol 1,4,5-trisphosphate + a 1,2-diacyl-sn-glycerol + H(+)</text>
        <dbReference type="Rhea" id="RHEA:33179"/>
        <dbReference type="ChEBI" id="CHEBI:15377"/>
        <dbReference type="ChEBI" id="CHEBI:15378"/>
        <dbReference type="ChEBI" id="CHEBI:17815"/>
        <dbReference type="ChEBI" id="CHEBI:58456"/>
        <dbReference type="ChEBI" id="CHEBI:203600"/>
        <dbReference type="EC" id="3.1.4.11"/>
    </reaction>
</comment>
<dbReference type="SMART" id="SM00148">
    <property type="entry name" value="PLCXc"/>
    <property type="match status" value="1"/>
</dbReference>
<dbReference type="InterPro" id="IPR000008">
    <property type="entry name" value="C2_dom"/>
</dbReference>
<reference evidence="12" key="1">
    <citation type="journal article" date="2023" name="GigaByte">
        <title>Genome assembly of the bearded iris, Iris pallida Lam.</title>
        <authorList>
            <person name="Bruccoleri R.E."/>
            <person name="Oakeley E.J."/>
            <person name="Faust A.M.E."/>
            <person name="Altorfer M."/>
            <person name="Dessus-Babus S."/>
            <person name="Burckhardt D."/>
            <person name="Oertli M."/>
            <person name="Naumann U."/>
            <person name="Petersen F."/>
            <person name="Wong J."/>
        </authorList>
    </citation>
    <scope>NUCLEOTIDE SEQUENCE</scope>
    <source>
        <strain evidence="12">GSM-AAB239-AS_SAM_17_03QT</strain>
    </source>
</reference>
<dbReference type="PROSITE" id="PS50004">
    <property type="entry name" value="C2"/>
    <property type="match status" value="1"/>
</dbReference>
<organism evidence="12 13">
    <name type="scientific">Iris pallida</name>
    <name type="common">Sweet iris</name>
    <dbReference type="NCBI Taxonomy" id="29817"/>
    <lineage>
        <taxon>Eukaryota</taxon>
        <taxon>Viridiplantae</taxon>
        <taxon>Streptophyta</taxon>
        <taxon>Embryophyta</taxon>
        <taxon>Tracheophyta</taxon>
        <taxon>Spermatophyta</taxon>
        <taxon>Magnoliopsida</taxon>
        <taxon>Liliopsida</taxon>
        <taxon>Asparagales</taxon>
        <taxon>Iridaceae</taxon>
        <taxon>Iridoideae</taxon>
        <taxon>Irideae</taxon>
        <taxon>Iris</taxon>
    </lineage>
</organism>
<dbReference type="InterPro" id="IPR015359">
    <property type="entry name" value="PLC_EF-hand-like"/>
</dbReference>
<evidence type="ECO:0000256" key="1">
    <source>
        <dbReference type="ARBA" id="ARBA00001195"/>
    </source>
</evidence>
<dbReference type="PROSITE" id="PS50007">
    <property type="entry name" value="PIPLC_X_DOMAIN"/>
    <property type="match status" value="1"/>
</dbReference>
<dbReference type="GO" id="GO:0005886">
    <property type="term" value="C:plasma membrane"/>
    <property type="evidence" value="ECO:0007669"/>
    <property type="project" value="UniProtKB-SubCell"/>
</dbReference>
<dbReference type="Pfam" id="PF00387">
    <property type="entry name" value="PI-PLC-Y"/>
    <property type="match status" value="1"/>
</dbReference>
<dbReference type="InterPro" id="IPR001711">
    <property type="entry name" value="PLipase_C_Pinositol-sp_Y"/>
</dbReference>
<keyword evidence="9" id="KW-0443">Lipid metabolism</keyword>
<dbReference type="SUPFAM" id="SSF51695">
    <property type="entry name" value="PLC-like phosphodiesterases"/>
    <property type="match status" value="1"/>
</dbReference>
<dbReference type="CDD" id="cd00275">
    <property type="entry name" value="C2_PLC_like"/>
    <property type="match status" value="1"/>
</dbReference>
<evidence type="ECO:0000259" key="10">
    <source>
        <dbReference type="PROSITE" id="PS50004"/>
    </source>
</evidence>
<dbReference type="GO" id="GO:0048015">
    <property type="term" value="P:phosphatidylinositol-mediated signaling"/>
    <property type="evidence" value="ECO:0007669"/>
    <property type="project" value="TreeGrafter"/>
</dbReference>
<protein>
    <recommendedName>
        <fullName evidence="3 9">Phosphoinositide phospholipase C</fullName>
        <ecNumber evidence="3 9">3.1.4.11</ecNumber>
    </recommendedName>
</protein>
<dbReference type="GO" id="GO:0051209">
    <property type="term" value="P:release of sequestered calcium ion into cytosol"/>
    <property type="evidence" value="ECO:0007669"/>
    <property type="project" value="TreeGrafter"/>
</dbReference>
<dbReference type="CDD" id="cd08599">
    <property type="entry name" value="PI-PLCc_plant"/>
    <property type="match status" value="1"/>
</dbReference>
<dbReference type="Pfam" id="PF00168">
    <property type="entry name" value="C2"/>
    <property type="match status" value="1"/>
</dbReference>
<dbReference type="FunFam" id="2.60.40.150:FF:000060">
    <property type="entry name" value="Phosphoinositide phospholipase C"/>
    <property type="match status" value="1"/>
</dbReference>
<dbReference type="Pfam" id="PF09279">
    <property type="entry name" value="EF-hand_like"/>
    <property type="match status" value="1"/>
</dbReference>
<dbReference type="PANTHER" id="PTHR10336:SF154">
    <property type="entry name" value="PHOSPHOINOSITIDE PHOSPHOLIPASE C 2"/>
    <property type="match status" value="1"/>
</dbReference>
<dbReference type="Gene3D" id="1.10.238.10">
    <property type="entry name" value="EF-hand"/>
    <property type="match status" value="1"/>
</dbReference>
<dbReference type="SUPFAM" id="SSF49562">
    <property type="entry name" value="C2 domain (Calcium/lipid-binding domain, CaLB)"/>
    <property type="match status" value="1"/>
</dbReference>
<dbReference type="PANTHER" id="PTHR10336">
    <property type="entry name" value="PHOSPHOINOSITIDE-SPECIFIC PHOSPHOLIPASE C FAMILY PROTEIN"/>
    <property type="match status" value="1"/>
</dbReference>
<evidence type="ECO:0000313" key="13">
    <source>
        <dbReference type="Proteomes" id="UP001140949"/>
    </source>
</evidence>
<dbReference type="EC" id="3.1.4.11" evidence="3 9"/>
<proteinExistence type="predicted"/>
<evidence type="ECO:0000256" key="7">
    <source>
        <dbReference type="ARBA" id="ARBA00023136"/>
    </source>
</evidence>
<dbReference type="InterPro" id="IPR001192">
    <property type="entry name" value="PI-PLC_fam"/>
</dbReference>
<comment type="subcellular location">
    <subcellularLocation>
        <location evidence="2">Cell membrane</location>
        <topology evidence="2">Peripheral membrane protein</topology>
    </subcellularLocation>
</comment>
<evidence type="ECO:0000256" key="6">
    <source>
        <dbReference type="ARBA" id="ARBA00022963"/>
    </source>
</evidence>
<reference evidence="12" key="2">
    <citation type="submission" date="2023-04" db="EMBL/GenBank/DDBJ databases">
        <authorList>
            <person name="Bruccoleri R.E."/>
            <person name="Oakeley E.J."/>
            <person name="Faust A.-M."/>
            <person name="Dessus-Babus S."/>
            <person name="Altorfer M."/>
            <person name="Burckhardt D."/>
            <person name="Oertli M."/>
            <person name="Naumann U."/>
            <person name="Petersen F."/>
            <person name="Wong J."/>
        </authorList>
    </citation>
    <scope>NUCLEOTIDE SEQUENCE</scope>
    <source>
        <strain evidence="12">GSM-AAB239-AS_SAM_17_03QT</strain>
        <tissue evidence="12">Leaf</tissue>
    </source>
</reference>
<feature type="domain" description="C2" evidence="10">
    <location>
        <begin position="465"/>
        <end position="595"/>
    </location>
</feature>
<dbReference type="InterPro" id="IPR035892">
    <property type="entry name" value="C2_domain_sf"/>
</dbReference>
<dbReference type="PROSITE" id="PS50008">
    <property type="entry name" value="PIPLC_Y_DOMAIN"/>
    <property type="match status" value="1"/>
</dbReference>
<evidence type="ECO:0000256" key="3">
    <source>
        <dbReference type="ARBA" id="ARBA00012368"/>
    </source>
</evidence>
<keyword evidence="6 9" id="KW-0442">Lipid degradation</keyword>
<dbReference type="Proteomes" id="UP001140949">
    <property type="component" value="Unassembled WGS sequence"/>
</dbReference>
<dbReference type="SMART" id="SM00239">
    <property type="entry name" value="C2"/>
    <property type="match status" value="1"/>
</dbReference>
<keyword evidence="7" id="KW-0472">Membrane</keyword>
<gene>
    <name evidence="12" type="ORF">M6B38_281890</name>
</gene>
<dbReference type="Gene3D" id="2.60.40.150">
    <property type="entry name" value="C2 domain"/>
    <property type="match status" value="1"/>
</dbReference>
<comment type="caution">
    <text evidence="12">The sequence shown here is derived from an EMBL/GenBank/DDBJ whole genome shotgun (WGS) entry which is preliminary data.</text>
</comment>
<sequence length="613" mass="70011">MAMRKRKAQTTPTSPLYSMLTSSSFFQTPPPPTFTKFRPVSSDAPEAIKEVFSKYNENGVMGPEQLQRFLAEVQGEAGVTREAAQAIIDSQREFKHLNVFQKKGLNLNGFFRYLFGDDNPPLDPSLGVHQDMDAPLSHYFIYTGHNSYLTGNQLSSDSSDIPIIKALKRGVRVIELDMWPNSTRTDVEVRHGRTLTTPVELIKCLESIREHAFTASKYPVIITLEDHLTPDLQAKVAKMLKDTFEDLLFYPESDNLEQFPSPEYLKLKIIISTKPPKELLEPKTLEDKDSDLSKAYEDEQWGAEVTDLKSEINAENKIEHDHIEQQFGLEENLDDGDQVPHPPVAPEYKRLIAISAKKGKGELSDYLKVDPHRVTRLSLSEQMLEKAVVNHGSELIRFTQRNLLRIYPKGTRVTSSNYNPLLGWMYGAQMVALNMQGKGRPLWLMQGMFRANGGCGYVKKPDILLFEGPDGQVFDPKAKLSVKKTLKVRVYMGDGWRFDFKQTYFDKYSPPDFYTKVGISGVPADTSMQKTKAIEDNWTPFWDEEFTFPLTTPELALLRIEVHEYDMNERDDFGGQTCLPVWELRSGIRSVALYDRRGDKFKSVKLLMRFDFV</sequence>
<dbReference type="GO" id="GO:0006950">
    <property type="term" value="P:response to stress"/>
    <property type="evidence" value="ECO:0007669"/>
    <property type="project" value="UniProtKB-ARBA"/>
</dbReference>
<dbReference type="SUPFAM" id="SSF47473">
    <property type="entry name" value="EF-hand"/>
    <property type="match status" value="1"/>
</dbReference>
<dbReference type="InterPro" id="IPR000909">
    <property type="entry name" value="PLipase_C_PInositol-sp_X_dom"/>
</dbReference>
<dbReference type="AlphaFoldDB" id="A0AAX6I0K8"/>
<dbReference type="Pfam" id="PF00388">
    <property type="entry name" value="PI-PLC-X"/>
    <property type="match status" value="1"/>
</dbReference>
<evidence type="ECO:0000256" key="8">
    <source>
        <dbReference type="ARBA" id="ARBA00023224"/>
    </source>
</evidence>
<evidence type="ECO:0000256" key="4">
    <source>
        <dbReference type="ARBA" id="ARBA00022475"/>
    </source>
</evidence>
<dbReference type="EMBL" id="JANAVB010005597">
    <property type="protein sequence ID" value="KAJ6846511.1"/>
    <property type="molecule type" value="Genomic_DNA"/>
</dbReference>
<keyword evidence="4" id="KW-1003">Cell membrane</keyword>
<dbReference type="GO" id="GO:0004435">
    <property type="term" value="F:phosphatidylinositol-4,5-bisphosphate phospholipase C activity"/>
    <property type="evidence" value="ECO:0007669"/>
    <property type="project" value="UniProtKB-EC"/>
</dbReference>